<feature type="transmembrane region" description="Helical" evidence="6">
    <location>
        <begin position="311"/>
        <end position="331"/>
    </location>
</feature>
<keyword evidence="5 6" id="KW-0472">Membrane</keyword>
<dbReference type="EMBL" id="QGGU01000007">
    <property type="protein sequence ID" value="PWK49900.1"/>
    <property type="molecule type" value="Genomic_DNA"/>
</dbReference>
<evidence type="ECO:0000256" key="4">
    <source>
        <dbReference type="ARBA" id="ARBA00022989"/>
    </source>
</evidence>
<reference evidence="8 9" key="1">
    <citation type="submission" date="2018-05" db="EMBL/GenBank/DDBJ databases">
        <title>Genomic Encyclopedia of Type Strains, Phase IV (KMG-IV): sequencing the most valuable type-strain genomes for metagenomic binning, comparative biology and taxonomic classification.</title>
        <authorList>
            <person name="Goeker M."/>
        </authorList>
    </citation>
    <scope>NUCLEOTIDE SEQUENCE [LARGE SCALE GENOMIC DNA]</scope>
    <source>
        <strain evidence="8 9">DSM 25350</strain>
    </source>
</reference>
<dbReference type="PANTHER" id="PTHR33406:SF13">
    <property type="entry name" value="MEMBRANE PROTEIN YDFJ"/>
    <property type="match status" value="1"/>
</dbReference>
<evidence type="ECO:0000256" key="1">
    <source>
        <dbReference type="ARBA" id="ARBA00004651"/>
    </source>
</evidence>
<evidence type="ECO:0000259" key="7">
    <source>
        <dbReference type="PROSITE" id="PS50156"/>
    </source>
</evidence>
<evidence type="ECO:0000313" key="9">
    <source>
        <dbReference type="Proteomes" id="UP000245790"/>
    </source>
</evidence>
<dbReference type="InterPro" id="IPR050545">
    <property type="entry name" value="Mycobact_MmpL"/>
</dbReference>
<evidence type="ECO:0000256" key="5">
    <source>
        <dbReference type="ARBA" id="ARBA00023136"/>
    </source>
</evidence>
<dbReference type="SUPFAM" id="SSF82866">
    <property type="entry name" value="Multidrug efflux transporter AcrB transmembrane domain"/>
    <property type="match status" value="2"/>
</dbReference>
<comment type="caution">
    <text evidence="8">The sequence shown here is derived from an EMBL/GenBank/DDBJ whole genome shotgun (WGS) entry which is preliminary data.</text>
</comment>
<feature type="transmembrane region" description="Helical" evidence="6">
    <location>
        <begin position="815"/>
        <end position="837"/>
    </location>
</feature>
<organism evidence="8 9">
    <name type="scientific">Pleionea mediterranea</name>
    <dbReference type="NCBI Taxonomy" id="523701"/>
    <lineage>
        <taxon>Bacteria</taxon>
        <taxon>Pseudomonadati</taxon>
        <taxon>Pseudomonadota</taxon>
        <taxon>Gammaproteobacteria</taxon>
        <taxon>Oceanospirillales</taxon>
        <taxon>Pleioneaceae</taxon>
        <taxon>Pleionea</taxon>
    </lineage>
</organism>
<dbReference type="InterPro" id="IPR000731">
    <property type="entry name" value="SSD"/>
</dbReference>
<sequence length="857" mass="95145">MKAWVINFSLNHAKRVYLLMAIVSLGLAAFIPTIQIDTDPENMLPDDQPDRVFHNQVKQEFALHDAIVVGMVNDESIYNTDSLSAIHQLSNKILTIDGVVNPDVMSLSVVDNIEQTGEGSIRFEYMMKNPPSSESEAAEIQQNVADLPLLLDTLVSGDGKAASIYVPIKDKNESYRISQAIQQHIDALNTDDQFHITGLPVAEDTFGYEMFVQMGISAPLAAAVIFLLLLFFFRNLTIVIAPMIIAMATVLSTMGLLIACGFKVHIMSSMIAIFLMPIAVVDSVHVMSEFADRFKPGADVKQVVKDVISHLFRPMLFTSITSTAGFASLALTPIPPVQIFGVFVGFGILLAFIWTILFMPAYISRMSEKQLKALQAKLHGDQQSLIARFIPKLGLFSTSWSKAIVIAFMTVLAFSIVGIEKIQINDNPVRWFKQDHRIRIADRVLNDHFAGTYDAFLVLSHTKGTAYATELLQRLTDVTEQLEDSSLKSKLTTLLNNTSEQTFNASEFIAVIDDAFFAEEPVAAEAVDAGLLEQAMSLLEQYQSETQYFTQPETLQYMASLQQALNKSGVVGKSNSVVDLVKTVNRELFSGEQKDFVLPDSQAGVAQTLLQYQSSHRPQDLWHMVNPSYSRAVVWLQLTSGDNQDMLTVMDTVDAFTKQNPLPEGMSLKWAGKTYINVVWQDAMVSGMLDSLISAFIVVFIMMVILFRSIIFGLMAMLPLSLTITFIYGLIGWVGKDYDMPIAVLSALTLGLSVDFAIHFIDRTRSIYAKTGDFYKTIQLMFEEPGRAITRNAIVIAIGFTPLLFAPLVPYITVGIFLATIMTVSALVTLLMLPAIFNLGKSKFFPKQQDNQNNEFK</sequence>
<evidence type="ECO:0000256" key="6">
    <source>
        <dbReference type="SAM" id="Phobius"/>
    </source>
</evidence>
<dbReference type="Pfam" id="PF03176">
    <property type="entry name" value="MMPL"/>
    <property type="match status" value="2"/>
</dbReference>
<feature type="transmembrane region" description="Helical" evidence="6">
    <location>
        <begin position="240"/>
        <end position="264"/>
    </location>
</feature>
<evidence type="ECO:0000256" key="2">
    <source>
        <dbReference type="ARBA" id="ARBA00022475"/>
    </source>
</evidence>
<feature type="transmembrane region" description="Helical" evidence="6">
    <location>
        <begin position="740"/>
        <end position="761"/>
    </location>
</feature>
<dbReference type="Gene3D" id="1.20.1640.10">
    <property type="entry name" value="Multidrug efflux transporter AcrB transmembrane domain"/>
    <property type="match status" value="2"/>
</dbReference>
<keyword evidence="9" id="KW-1185">Reference proteome</keyword>
<dbReference type="InterPro" id="IPR004869">
    <property type="entry name" value="MMPL_dom"/>
</dbReference>
<dbReference type="OrthoDB" id="9803781at2"/>
<proteinExistence type="predicted"/>
<feature type="domain" description="SSD" evidence="7">
    <location>
        <begin position="238"/>
        <end position="365"/>
    </location>
</feature>
<feature type="transmembrane region" description="Helical" evidence="6">
    <location>
        <begin position="683"/>
        <end position="707"/>
    </location>
</feature>
<feature type="transmembrane region" description="Helical" evidence="6">
    <location>
        <begin position="789"/>
        <end position="809"/>
    </location>
</feature>
<keyword evidence="2" id="KW-1003">Cell membrane</keyword>
<feature type="transmembrane region" description="Helical" evidence="6">
    <location>
        <begin position="210"/>
        <end position="233"/>
    </location>
</feature>
<evidence type="ECO:0000313" key="8">
    <source>
        <dbReference type="EMBL" id="PWK49900.1"/>
    </source>
</evidence>
<name>A0A316FQH6_9GAMM</name>
<accession>A0A316FQH6</accession>
<keyword evidence="3 6" id="KW-0812">Transmembrane</keyword>
<feature type="transmembrane region" description="Helical" evidence="6">
    <location>
        <begin position="16"/>
        <end position="36"/>
    </location>
</feature>
<dbReference type="PROSITE" id="PS50156">
    <property type="entry name" value="SSD"/>
    <property type="match status" value="1"/>
</dbReference>
<feature type="transmembrane region" description="Helical" evidence="6">
    <location>
        <begin position="270"/>
        <end position="290"/>
    </location>
</feature>
<feature type="transmembrane region" description="Helical" evidence="6">
    <location>
        <begin position="714"/>
        <end position="734"/>
    </location>
</feature>
<keyword evidence="4 6" id="KW-1133">Transmembrane helix</keyword>
<comment type="subcellular location">
    <subcellularLocation>
        <location evidence="1">Cell membrane</location>
        <topology evidence="1">Multi-pass membrane protein</topology>
    </subcellularLocation>
</comment>
<dbReference type="AlphaFoldDB" id="A0A316FQH6"/>
<dbReference type="PANTHER" id="PTHR33406">
    <property type="entry name" value="MEMBRANE PROTEIN MJ1562-RELATED"/>
    <property type="match status" value="1"/>
</dbReference>
<protein>
    <recommendedName>
        <fullName evidence="7">SSD domain-containing protein</fullName>
    </recommendedName>
</protein>
<dbReference type="Proteomes" id="UP000245790">
    <property type="component" value="Unassembled WGS sequence"/>
</dbReference>
<feature type="transmembrane region" description="Helical" evidence="6">
    <location>
        <begin position="337"/>
        <end position="363"/>
    </location>
</feature>
<dbReference type="RefSeq" id="WP_109763687.1">
    <property type="nucleotide sequence ID" value="NZ_QGGU01000007.1"/>
</dbReference>
<feature type="transmembrane region" description="Helical" evidence="6">
    <location>
        <begin position="400"/>
        <end position="419"/>
    </location>
</feature>
<gene>
    <name evidence="8" type="ORF">C8D97_10761</name>
</gene>
<dbReference type="GO" id="GO:0005886">
    <property type="term" value="C:plasma membrane"/>
    <property type="evidence" value="ECO:0007669"/>
    <property type="project" value="UniProtKB-SubCell"/>
</dbReference>
<evidence type="ECO:0000256" key="3">
    <source>
        <dbReference type="ARBA" id="ARBA00022692"/>
    </source>
</evidence>